<keyword evidence="2" id="KW-1185">Reference proteome</keyword>
<dbReference type="AlphaFoldDB" id="A0A8S1PUT9"/>
<sequence>MGDQSHWEVNDHNEIYIIKAESMKKSYDGIVKKLQKERVKYVKQQSSNEEHQPISNLIQQFSQLKQEFIMKYQTKTSMQRGQLKLKKRVELVQEQLKEQSKMQQQQQQQQQINQLKK</sequence>
<reference evidence="1" key="1">
    <citation type="submission" date="2021-01" db="EMBL/GenBank/DDBJ databases">
        <authorList>
            <consortium name="Genoscope - CEA"/>
            <person name="William W."/>
        </authorList>
    </citation>
    <scope>NUCLEOTIDE SEQUENCE</scope>
</reference>
<accession>A0A8S1PUT9</accession>
<dbReference type="EMBL" id="CAJJDN010000088">
    <property type="protein sequence ID" value="CAD8107080.1"/>
    <property type="molecule type" value="Genomic_DNA"/>
</dbReference>
<comment type="caution">
    <text evidence="1">The sequence shown here is derived from an EMBL/GenBank/DDBJ whole genome shotgun (WGS) entry which is preliminary data.</text>
</comment>
<organism evidence="1 2">
    <name type="scientific">Paramecium sonneborni</name>
    <dbReference type="NCBI Taxonomy" id="65129"/>
    <lineage>
        <taxon>Eukaryota</taxon>
        <taxon>Sar</taxon>
        <taxon>Alveolata</taxon>
        <taxon>Ciliophora</taxon>
        <taxon>Intramacronucleata</taxon>
        <taxon>Oligohymenophorea</taxon>
        <taxon>Peniculida</taxon>
        <taxon>Parameciidae</taxon>
        <taxon>Paramecium</taxon>
    </lineage>
</organism>
<name>A0A8S1PUT9_9CILI</name>
<evidence type="ECO:0000313" key="2">
    <source>
        <dbReference type="Proteomes" id="UP000692954"/>
    </source>
</evidence>
<gene>
    <name evidence="1" type="ORF">PSON_ATCC_30995.1.T0880100</name>
</gene>
<dbReference type="Proteomes" id="UP000692954">
    <property type="component" value="Unassembled WGS sequence"/>
</dbReference>
<dbReference type="OrthoDB" id="315781at2759"/>
<evidence type="ECO:0000313" key="1">
    <source>
        <dbReference type="EMBL" id="CAD8107080.1"/>
    </source>
</evidence>
<protein>
    <submittedName>
        <fullName evidence="1">Uncharacterized protein</fullName>
    </submittedName>
</protein>
<proteinExistence type="predicted"/>